<dbReference type="CDD" id="cd00090">
    <property type="entry name" value="HTH_ARSR"/>
    <property type="match status" value="1"/>
</dbReference>
<dbReference type="Proteomes" id="UP000275910">
    <property type="component" value="Unassembled WGS sequence"/>
</dbReference>
<dbReference type="Gene3D" id="1.10.10.10">
    <property type="entry name" value="Winged helix-like DNA-binding domain superfamily/Winged helix DNA-binding domain"/>
    <property type="match status" value="1"/>
</dbReference>
<dbReference type="GO" id="GO:0006355">
    <property type="term" value="P:regulation of DNA-templated transcription"/>
    <property type="evidence" value="ECO:0007669"/>
    <property type="project" value="UniProtKB-ARBA"/>
</dbReference>
<keyword evidence="2" id="KW-0808">Transferase</keyword>
<feature type="domain" description="HipA-like C-terminal" evidence="4">
    <location>
        <begin position="217"/>
        <end position="406"/>
    </location>
</feature>
<reference evidence="5 6" key="1">
    <citation type="submission" date="2018-10" db="EMBL/GenBank/DDBJ databases">
        <title>The genome of Lysobacter enzymogenes OH11.</title>
        <authorList>
            <person name="Liu F."/>
            <person name="Zhao Y."/>
            <person name="Qian G."/>
            <person name="Chen Y."/>
            <person name="Xu H."/>
        </authorList>
    </citation>
    <scope>NUCLEOTIDE SEQUENCE [LARGE SCALE GENOMIC DNA]</scope>
    <source>
        <strain evidence="5 6">OH11</strain>
    </source>
</reference>
<dbReference type="EMBL" id="RCTY01000011">
    <property type="protein sequence ID" value="ROU08590.1"/>
    <property type="molecule type" value="Genomic_DNA"/>
</dbReference>
<dbReference type="InterPro" id="IPR036390">
    <property type="entry name" value="WH_DNA-bd_sf"/>
</dbReference>
<organism evidence="5 6">
    <name type="scientific">Lysobacter enzymogenes</name>
    <dbReference type="NCBI Taxonomy" id="69"/>
    <lineage>
        <taxon>Bacteria</taxon>
        <taxon>Pseudomonadati</taxon>
        <taxon>Pseudomonadota</taxon>
        <taxon>Gammaproteobacteria</taxon>
        <taxon>Lysobacterales</taxon>
        <taxon>Lysobacteraceae</taxon>
        <taxon>Lysobacter</taxon>
    </lineage>
</organism>
<proteinExistence type="inferred from homology"/>
<evidence type="ECO:0000313" key="6">
    <source>
        <dbReference type="Proteomes" id="UP000275910"/>
    </source>
</evidence>
<dbReference type="Gene3D" id="1.10.1070.20">
    <property type="match status" value="1"/>
</dbReference>
<name>A0A3N2RMB3_LYSEN</name>
<evidence type="ECO:0000256" key="3">
    <source>
        <dbReference type="ARBA" id="ARBA00022777"/>
    </source>
</evidence>
<dbReference type="NCBIfam" id="NF007297">
    <property type="entry name" value="PRK09775.1"/>
    <property type="match status" value="1"/>
</dbReference>
<dbReference type="GO" id="GO:0004674">
    <property type="term" value="F:protein serine/threonine kinase activity"/>
    <property type="evidence" value="ECO:0007669"/>
    <property type="project" value="TreeGrafter"/>
</dbReference>
<dbReference type="PANTHER" id="PTHR37419:SF8">
    <property type="entry name" value="TOXIN YJJJ"/>
    <property type="match status" value="1"/>
</dbReference>
<accession>A0A3N2RMB3</accession>
<dbReference type="RefSeq" id="WP_123646158.1">
    <property type="nucleotide sequence ID" value="NZ_RCTY01000011.1"/>
</dbReference>
<comment type="similarity">
    <text evidence="1">Belongs to the HipA Ser/Thr kinase family.</text>
</comment>
<dbReference type="Pfam" id="PF07804">
    <property type="entry name" value="HipA_C"/>
    <property type="match status" value="1"/>
</dbReference>
<evidence type="ECO:0000259" key="4">
    <source>
        <dbReference type="Pfam" id="PF07804"/>
    </source>
</evidence>
<dbReference type="SUPFAM" id="SSF46785">
    <property type="entry name" value="Winged helix' DNA-binding domain"/>
    <property type="match status" value="1"/>
</dbReference>
<evidence type="ECO:0000256" key="2">
    <source>
        <dbReference type="ARBA" id="ARBA00022679"/>
    </source>
</evidence>
<keyword evidence="3" id="KW-0418">Kinase</keyword>
<dbReference type="PANTHER" id="PTHR37419">
    <property type="entry name" value="SERINE/THREONINE-PROTEIN KINASE TOXIN HIPA"/>
    <property type="match status" value="1"/>
</dbReference>
<gene>
    <name evidence="5" type="primary">yjjJ</name>
    <name evidence="5" type="ORF">D9T17_03690</name>
</gene>
<evidence type="ECO:0000256" key="1">
    <source>
        <dbReference type="ARBA" id="ARBA00010164"/>
    </source>
</evidence>
<sequence length="460" mass="50367">MTQHTAALEALLRRGPQTAAELAVQAGISQPTVSRALADLDTRLVRIGKARSTRYALARPVGRSGHQWPLYRITEDGQPDLLGRLSCLHGGWFVQPTRPLPLYLRDEFADGLYPDLPWFLDDLRPQGYLGRAFVRRHAADLDAPADLNRWRAEDTVSALLRHGDNLPGDLILGDHALETALASAIFGKPPTPIPAALSEFHYPALATQAEAGDVVGSSAGGEQPKFTAELEQPSGERCCVIVKFARHNPDNAAARRWANLLACEHLAGQVLNEYGVAAATTRLIDQDGWRFLESQRFDRTAQRGRRGVVSLRALDAAYVGHDPGDWPGSADALARHGLIDAADAESIRKLYLFGRFIGNSDMHPGNLSFLVDADRAQAQLAPAYDMLPMHYRPGSGGEVHERPYDPPLALGDVERWRWAAGAARAFWGRAGADERIDPAFRAVALDNLGRVEIALRRFGD</sequence>
<dbReference type="InterPro" id="IPR011991">
    <property type="entry name" value="ArsR-like_HTH"/>
</dbReference>
<dbReference type="InterPro" id="IPR052028">
    <property type="entry name" value="HipA_Ser/Thr_kinase"/>
</dbReference>
<dbReference type="AlphaFoldDB" id="A0A3N2RMB3"/>
<dbReference type="InterPro" id="IPR012893">
    <property type="entry name" value="HipA-like_C"/>
</dbReference>
<evidence type="ECO:0000313" key="5">
    <source>
        <dbReference type="EMBL" id="ROU08590.1"/>
    </source>
</evidence>
<dbReference type="InterPro" id="IPR036388">
    <property type="entry name" value="WH-like_DNA-bd_sf"/>
</dbReference>
<comment type="caution">
    <text evidence="5">The sequence shown here is derived from an EMBL/GenBank/DDBJ whole genome shotgun (WGS) entry which is preliminary data.</text>
</comment>
<protein>
    <submittedName>
        <fullName evidence="5">Type II toxin-antitoxin system HipA family toxinoxin YjjJ</fullName>
    </submittedName>
</protein>
<dbReference type="GO" id="GO:0005829">
    <property type="term" value="C:cytosol"/>
    <property type="evidence" value="ECO:0007669"/>
    <property type="project" value="TreeGrafter"/>
</dbReference>